<evidence type="ECO:0000313" key="7">
    <source>
        <dbReference type="EMBL" id="KAF2113982.1"/>
    </source>
</evidence>
<dbReference type="Proteomes" id="UP000799770">
    <property type="component" value="Unassembled WGS sequence"/>
</dbReference>
<feature type="domain" description="TMEM205-like" evidence="6">
    <location>
        <begin position="23"/>
        <end position="121"/>
    </location>
</feature>
<dbReference type="PANTHER" id="PTHR23241:SF102">
    <property type="entry name" value="LD23009P"/>
    <property type="match status" value="1"/>
</dbReference>
<evidence type="ECO:0000256" key="4">
    <source>
        <dbReference type="ARBA" id="ARBA00023136"/>
    </source>
</evidence>
<dbReference type="GO" id="GO:0016020">
    <property type="term" value="C:membrane"/>
    <property type="evidence" value="ECO:0007669"/>
    <property type="project" value="UniProtKB-SubCell"/>
</dbReference>
<feature type="transmembrane region" description="Helical" evidence="5">
    <location>
        <begin position="93"/>
        <end position="111"/>
    </location>
</feature>
<organism evidence="7 8">
    <name type="scientific">Lophiotrema nucula</name>
    <dbReference type="NCBI Taxonomy" id="690887"/>
    <lineage>
        <taxon>Eukaryota</taxon>
        <taxon>Fungi</taxon>
        <taxon>Dikarya</taxon>
        <taxon>Ascomycota</taxon>
        <taxon>Pezizomycotina</taxon>
        <taxon>Dothideomycetes</taxon>
        <taxon>Pleosporomycetidae</taxon>
        <taxon>Pleosporales</taxon>
        <taxon>Lophiotremataceae</taxon>
        <taxon>Lophiotrema</taxon>
    </lineage>
</organism>
<dbReference type="Pfam" id="PF13664">
    <property type="entry name" value="DUF4149"/>
    <property type="match status" value="1"/>
</dbReference>
<evidence type="ECO:0000256" key="1">
    <source>
        <dbReference type="ARBA" id="ARBA00004370"/>
    </source>
</evidence>
<protein>
    <recommendedName>
        <fullName evidence="6">TMEM205-like domain-containing protein</fullName>
    </recommendedName>
</protein>
<comment type="subcellular location">
    <subcellularLocation>
        <location evidence="1">Membrane</location>
    </subcellularLocation>
</comment>
<keyword evidence="3 5" id="KW-1133">Transmembrane helix</keyword>
<evidence type="ECO:0000256" key="5">
    <source>
        <dbReference type="SAM" id="Phobius"/>
    </source>
</evidence>
<evidence type="ECO:0000313" key="8">
    <source>
        <dbReference type="Proteomes" id="UP000799770"/>
    </source>
</evidence>
<keyword evidence="8" id="KW-1185">Reference proteome</keyword>
<dbReference type="InterPro" id="IPR025423">
    <property type="entry name" value="TMEM205-like"/>
</dbReference>
<gene>
    <name evidence="7" type="ORF">BDV96DRAFT_577388</name>
</gene>
<feature type="transmembrane region" description="Helical" evidence="5">
    <location>
        <begin position="59"/>
        <end position="78"/>
    </location>
</feature>
<feature type="transmembrane region" description="Helical" evidence="5">
    <location>
        <begin position="152"/>
        <end position="172"/>
    </location>
</feature>
<reference evidence="7" key="1">
    <citation type="journal article" date="2020" name="Stud. Mycol.">
        <title>101 Dothideomycetes genomes: a test case for predicting lifestyles and emergence of pathogens.</title>
        <authorList>
            <person name="Haridas S."/>
            <person name="Albert R."/>
            <person name="Binder M."/>
            <person name="Bloem J."/>
            <person name="Labutti K."/>
            <person name="Salamov A."/>
            <person name="Andreopoulos B."/>
            <person name="Baker S."/>
            <person name="Barry K."/>
            <person name="Bills G."/>
            <person name="Bluhm B."/>
            <person name="Cannon C."/>
            <person name="Castanera R."/>
            <person name="Culley D."/>
            <person name="Daum C."/>
            <person name="Ezra D."/>
            <person name="Gonzalez J."/>
            <person name="Henrissat B."/>
            <person name="Kuo A."/>
            <person name="Liang C."/>
            <person name="Lipzen A."/>
            <person name="Lutzoni F."/>
            <person name="Magnuson J."/>
            <person name="Mondo S."/>
            <person name="Nolan M."/>
            <person name="Ohm R."/>
            <person name="Pangilinan J."/>
            <person name="Park H.-J."/>
            <person name="Ramirez L."/>
            <person name="Alfaro M."/>
            <person name="Sun H."/>
            <person name="Tritt A."/>
            <person name="Yoshinaga Y."/>
            <person name="Zwiers L.-H."/>
            <person name="Turgeon B."/>
            <person name="Goodwin S."/>
            <person name="Spatafora J."/>
            <person name="Crous P."/>
            <person name="Grigoriev I."/>
        </authorList>
    </citation>
    <scope>NUCLEOTIDE SEQUENCE</scope>
    <source>
        <strain evidence="7">CBS 627.86</strain>
    </source>
</reference>
<feature type="transmembrane region" description="Helical" evidence="5">
    <location>
        <begin position="16"/>
        <end position="38"/>
    </location>
</feature>
<evidence type="ECO:0000256" key="3">
    <source>
        <dbReference type="ARBA" id="ARBA00022989"/>
    </source>
</evidence>
<sequence length="183" mass="20625">MALTGILNHLPSPASILAPLHILAYSALLGTELYQSFIMTKIAHQALPRSAFTTLQKRIFPIYFRIQSLLLIVTAITYPSRGPLSLFQQKQDWIPWLVAGLTASLNLFIYGPRTRQIMIDRIHQETIDGRKHADLEGTTPDMLRLNRAFSGAHAMSIHLNIITIGATLWYGWRLASKLKFDST</sequence>
<accession>A0A6A5Z3J3</accession>
<dbReference type="PANTHER" id="PTHR23241">
    <property type="entry name" value="LATE EMBRYOGENESIS ABUNDANT PLANTS LEA-RELATED"/>
    <property type="match status" value="1"/>
</dbReference>
<dbReference type="AlphaFoldDB" id="A0A6A5Z3J3"/>
<evidence type="ECO:0000256" key="2">
    <source>
        <dbReference type="ARBA" id="ARBA00022692"/>
    </source>
</evidence>
<name>A0A6A5Z3J3_9PLEO</name>
<proteinExistence type="predicted"/>
<dbReference type="EMBL" id="ML977326">
    <property type="protein sequence ID" value="KAF2113982.1"/>
    <property type="molecule type" value="Genomic_DNA"/>
</dbReference>
<dbReference type="OrthoDB" id="1641132at2759"/>
<keyword evidence="2 5" id="KW-0812">Transmembrane</keyword>
<keyword evidence="4 5" id="KW-0472">Membrane</keyword>
<dbReference type="InterPro" id="IPR053009">
    <property type="entry name" value="Xanthocillin_Biosynth-Assoc"/>
</dbReference>
<evidence type="ECO:0000259" key="6">
    <source>
        <dbReference type="Pfam" id="PF13664"/>
    </source>
</evidence>